<keyword evidence="1" id="KW-0479">Metal-binding</keyword>
<comment type="caution">
    <text evidence="4">The sequence shown here is derived from an EMBL/GenBank/DDBJ whole genome shotgun (WGS) entry which is preliminary data.</text>
</comment>
<sequence length="90" mass="9648">MGEAFQVADDIRDVAGSAEQEGKPVGQDDALGRPNAALALGLPRAVERLEHLIASAIDQIPFCPGRAVLCAEIRAVTRSFLPQMIWEVAH</sequence>
<dbReference type="InterPro" id="IPR033749">
    <property type="entry name" value="Polyprenyl_synt_CS"/>
</dbReference>
<organism evidence="4 5">
    <name type="scientific">Iodidimonas nitroreducens</name>
    <dbReference type="NCBI Taxonomy" id="1236968"/>
    <lineage>
        <taxon>Bacteria</taxon>
        <taxon>Pseudomonadati</taxon>
        <taxon>Pseudomonadota</taxon>
        <taxon>Alphaproteobacteria</taxon>
        <taxon>Iodidimonadales</taxon>
        <taxon>Iodidimonadaceae</taxon>
        <taxon>Iodidimonas</taxon>
    </lineage>
</organism>
<dbReference type="PROSITE" id="PS00444">
    <property type="entry name" value="POLYPRENYL_SYNTHASE_2"/>
    <property type="match status" value="1"/>
</dbReference>
<dbReference type="GO" id="GO:0008299">
    <property type="term" value="P:isoprenoid biosynthetic process"/>
    <property type="evidence" value="ECO:0007669"/>
    <property type="project" value="InterPro"/>
</dbReference>
<dbReference type="GO" id="GO:0046872">
    <property type="term" value="F:metal ion binding"/>
    <property type="evidence" value="ECO:0007669"/>
    <property type="project" value="UniProtKB-KW"/>
</dbReference>
<dbReference type="AlphaFoldDB" id="A0A5A7NBN1"/>
<evidence type="ECO:0000256" key="3">
    <source>
        <dbReference type="SAM" id="MobiDB-lite"/>
    </source>
</evidence>
<dbReference type="InterPro" id="IPR000092">
    <property type="entry name" value="Polyprenyl_synt"/>
</dbReference>
<reference evidence="4 5" key="1">
    <citation type="submission" date="2019-09" db="EMBL/GenBank/DDBJ databases">
        <title>NBRP : Genome information of microbial organism related human and environment.</title>
        <authorList>
            <person name="Hattori M."/>
            <person name="Oshima K."/>
            <person name="Inaba H."/>
            <person name="Suda W."/>
            <person name="Sakamoto M."/>
            <person name="Iino T."/>
            <person name="Kitahara M."/>
            <person name="Oshida Y."/>
            <person name="Iida T."/>
            <person name="Kudo T."/>
            <person name="Itoh T."/>
            <person name="Ohkuma M."/>
        </authorList>
    </citation>
    <scope>NUCLEOTIDE SEQUENCE [LARGE SCALE GENOMIC DNA]</scope>
    <source>
        <strain evidence="4 5">Q-1</strain>
    </source>
</reference>
<evidence type="ECO:0000256" key="1">
    <source>
        <dbReference type="ARBA" id="ARBA00022723"/>
    </source>
</evidence>
<name>A0A5A7NBN1_9PROT</name>
<dbReference type="InterPro" id="IPR008949">
    <property type="entry name" value="Isoprenoid_synthase_dom_sf"/>
</dbReference>
<dbReference type="Gene3D" id="1.10.600.10">
    <property type="entry name" value="Farnesyl Diphosphate Synthase"/>
    <property type="match status" value="1"/>
</dbReference>
<keyword evidence="5" id="KW-1185">Reference proteome</keyword>
<dbReference type="EMBL" id="BKCN01000022">
    <property type="protein sequence ID" value="GER05337.1"/>
    <property type="molecule type" value="Genomic_DNA"/>
</dbReference>
<evidence type="ECO:0000313" key="4">
    <source>
        <dbReference type="EMBL" id="GER05337.1"/>
    </source>
</evidence>
<feature type="region of interest" description="Disordered" evidence="3">
    <location>
        <begin position="1"/>
        <end position="31"/>
    </location>
</feature>
<evidence type="ECO:0008006" key="6">
    <source>
        <dbReference type="Google" id="ProtNLM"/>
    </source>
</evidence>
<accession>A0A5A7NBN1</accession>
<dbReference type="Proteomes" id="UP000324996">
    <property type="component" value="Unassembled WGS sequence"/>
</dbReference>
<evidence type="ECO:0000313" key="5">
    <source>
        <dbReference type="Proteomes" id="UP000324996"/>
    </source>
</evidence>
<proteinExistence type="predicted"/>
<evidence type="ECO:0000256" key="2">
    <source>
        <dbReference type="ARBA" id="ARBA00022842"/>
    </source>
</evidence>
<dbReference type="GO" id="GO:0004659">
    <property type="term" value="F:prenyltransferase activity"/>
    <property type="evidence" value="ECO:0007669"/>
    <property type="project" value="InterPro"/>
</dbReference>
<dbReference type="SUPFAM" id="SSF48576">
    <property type="entry name" value="Terpenoid synthases"/>
    <property type="match status" value="1"/>
</dbReference>
<protein>
    <recommendedName>
        <fullName evidence="6">Geranylgeranyl pyrophosphate synthase</fullName>
    </recommendedName>
</protein>
<gene>
    <name evidence="4" type="ORF">JCM17846_30190</name>
</gene>
<keyword evidence="2" id="KW-0460">Magnesium</keyword>
<dbReference type="Pfam" id="PF00348">
    <property type="entry name" value="polyprenyl_synt"/>
    <property type="match status" value="1"/>
</dbReference>